<dbReference type="RefSeq" id="WP_173570182.1">
    <property type="nucleotide sequence ID" value="NZ_WOSY01000008.1"/>
</dbReference>
<evidence type="ECO:0000256" key="1">
    <source>
        <dbReference type="ARBA" id="ARBA00022490"/>
    </source>
</evidence>
<dbReference type="EMBL" id="WOSY01000008">
    <property type="protein sequence ID" value="NHN88852.1"/>
    <property type="molecule type" value="Genomic_DNA"/>
</dbReference>
<feature type="binding site" evidence="10">
    <location>
        <begin position="228"/>
        <end position="236"/>
    </location>
    <ligand>
        <name>GTP</name>
        <dbReference type="ChEBI" id="CHEBI:37565"/>
    </ligand>
</feature>
<feature type="domain" description="CP-type G" evidence="12">
    <location>
        <begin position="124"/>
        <end position="286"/>
    </location>
</feature>
<evidence type="ECO:0000256" key="8">
    <source>
        <dbReference type="ARBA" id="ARBA00022884"/>
    </source>
</evidence>
<keyword evidence="3 10" id="KW-0479">Metal-binding</keyword>
<evidence type="ECO:0000256" key="9">
    <source>
        <dbReference type="ARBA" id="ARBA00023134"/>
    </source>
</evidence>
<evidence type="ECO:0000313" key="14">
    <source>
        <dbReference type="Proteomes" id="UP000631653"/>
    </source>
</evidence>
<dbReference type="InterPro" id="IPR027417">
    <property type="entry name" value="P-loop_NTPase"/>
</dbReference>
<feature type="domain" description="EngC GTPase" evidence="11">
    <location>
        <begin position="137"/>
        <end position="284"/>
    </location>
</feature>
<feature type="binding site" evidence="10">
    <location>
        <begin position="176"/>
        <end position="179"/>
    </location>
    <ligand>
        <name>GTP</name>
        <dbReference type="ChEBI" id="CHEBI:37565"/>
    </ligand>
</feature>
<dbReference type="PANTHER" id="PTHR32120:SF10">
    <property type="entry name" value="SMALL RIBOSOMAL SUBUNIT BIOGENESIS GTPASE RSGA"/>
    <property type="match status" value="1"/>
</dbReference>
<dbReference type="PROSITE" id="PS50936">
    <property type="entry name" value="ENGC_GTPASE"/>
    <property type="match status" value="1"/>
</dbReference>
<dbReference type="InterPro" id="IPR004881">
    <property type="entry name" value="Ribosome_biogen_GTPase_RsgA"/>
</dbReference>
<evidence type="ECO:0000256" key="5">
    <source>
        <dbReference type="ARBA" id="ARBA00022741"/>
    </source>
</evidence>
<dbReference type="Pfam" id="PF03193">
    <property type="entry name" value="RsgA_GTPase"/>
    <property type="match status" value="1"/>
</dbReference>
<feature type="binding site" evidence="10">
    <location>
        <position position="318"/>
    </location>
    <ligand>
        <name>Zn(2+)</name>
        <dbReference type="ChEBI" id="CHEBI:29105"/>
    </ligand>
</feature>
<keyword evidence="14" id="KW-1185">Reference proteome</keyword>
<keyword evidence="6 10" id="KW-0378">Hydrolase</keyword>
<dbReference type="SUPFAM" id="SSF52540">
    <property type="entry name" value="P-loop containing nucleoside triphosphate hydrolases"/>
    <property type="match status" value="1"/>
</dbReference>
<reference evidence="13 14" key="1">
    <citation type="journal article" date="2020" name="Int. J. Syst. Evol. Microbiol.">
        <title>Novel acetic acid bacteria from cider fermentations: Acetobacter conturbans sp. nov. and Acetobacter fallax sp. nov.</title>
        <authorList>
            <person name="Sombolestani A.S."/>
            <person name="Cleenwerck I."/>
            <person name="Cnockaert M."/>
            <person name="Borremans W."/>
            <person name="Wieme A.D."/>
            <person name="De Vuyst L."/>
            <person name="Vandamme P."/>
        </authorList>
    </citation>
    <scope>NUCLEOTIDE SEQUENCE [LARGE SCALE GENOMIC DNA]</scope>
    <source>
        <strain evidence="13 14">LMG 1627</strain>
    </source>
</reference>
<accession>A0ABX0K4D3</accession>
<proteinExistence type="inferred from homology"/>
<keyword evidence="4 10" id="KW-0699">rRNA-binding</keyword>
<dbReference type="Proteomes" id="UP000631653">
    <property type="component" value="Unassembled WGS sequence"/>
</dbReference>
<comment type="subcellular location">
    <subcellularLocation>
        <location evidence="10">Cytoplasm</location>
    </subcellularLocation>
</comment>
<dbReference type="Gene3D" id="1.10.40.50">
    <property type="entry name" value="Probable gtpase engc, domain 3"/>
    <property type="match status" value="1"/>
</dbReference>
<keyword evidence="8 10" id="KW-0694">RNA-binding</keyword>
<evidence type="ECO:0000259" key="11">
    <source>
        <dbReference type="PROSITE" id="PS50936"/>
    </source>
</evidence>
<comment type="caution">
    <text evidence="13">The sequence shown here is derived from an EMBL/GenBank/DDBJ whole genome shotgun (WGS) entry which is preliminary data.</text>
</comment>
<keyword evidence="7 10" id="KW-0862">Zinc</keyword>
<evidence type="ECO:0000256" key="3">
    <source>
        <dbReference type="ARBA" id="ARBA00022723"/>
    </source>
</evidence>
<dbReference type="NCBIfam" id="TIGR00157">
    <property type="entry name" value="ribosome small subunit-dependent GTPase A"/>
    <property type="match status" value="1"/>
</dbReference>
<comment type="similarity">
    <text evidence="10">Belongs to the TRAFAC class YlqF/YawG GTPase family. RsgA subfamily.</text>
</comment>
<protein>
    <recommendedName>
        <fullName evidence="10">Small ribosomal subunit biogenesis GTPase RsgA</fullName>
        <ecNumber evidence="10">3.6.1.-</ecNumber>
    </recommendedName>
</protein>
<comment type="subunit">
    <text evidence="10">Monomer. Associates with 30S ribosomal subunit, binds 16S rRNA.</text>
</comment>
<dbReference type="PANTHER" id="PTHR32120">
    <property type="entry name" value="SMALL RIBOSOMAL SUBUNIT BIOGENESIS GTPASE RSGA"/>
    <property type="match status" value="1"/>
</dbReference>
<evidence type="ECO:0000256" key="6">
    <source>
        <dbReference type="ARBA" id="ARBA00022801"/>
    </source>
</evidence>
<comment type="cofactor">
    <cofactor evidence="10">
        <name>Zn(2+)</name>
        <dbReference type="ChEBI" id="CHEBI:29105"/>
    </cofactor>
    <text evidence="10">Binds 1 zinc ion per subunit.</text>
</comment>
<keyword evidence="9 10" id="KW-0342">GTP-binding</keyword>
<dbReference type="HAMAP" id="MF_01820">
    <property type="entry name" value="GTPase_RsgA"/>
    <property type="match status" value="1"/>
</dbReference>
<name>A0ABX0K4D3_9PROT</name>
<evidence type="ECO:0000256" key="10">
    <source>
        <dbReference type="HAMAP-Rule" id="MF_01820"/>
    </source>
</evidence>
<dbReference type="CDD" id="cd01854">
    <property type="entry name" value="YjeQ_EngC"/>
    <property type="match status" value="1"/>
</dbReference>
<keyword evidence="1 10" id="KW-0963">Cytoplasm</keyword>
<keyword evidence="5 10" id="KW-0547">Nucleotide-binding</keyword>
<evidence type="ECO:0000313" key="13">
    <source>
        <dbReference type="EMBL" id="NHN88852.1"/>
    </source>
</evidence>
<keyword evidence="2 10" id="KW-0690">Ribosome biogenesis</keyword>
<comment type="function">
    <text evidence="10">One of several proteins that assist in the late maturation steps of the functional core of the 30S ribosomal subunit. Helps release RbfA from mature subunits. May play a role in the assembly of ribosomal proteins into the subunit. Circularly permuted GTPase that catalyzes slow GTP hydrolysis, GTPase activity is stimulated by the 30S ribosomal subunit.</text>
</comment>
<dbReference type="InterPro" id="IPR030378">
    <property type="entry name" value="G_CP_dom"/>
</dbReference>
<dbReference type="EC" id="3.6.1.-" evidence="10"/>
<evidence type="ECO:0000256" key="4">
    <source>
        <dbReference type="ARBA" id="ARBA00022730"/>
    </source>
</evidence>
<evidence type="ECO:0000256" key="7">
    <source>
        <dbReference type="ARBA" id="ARBA00022833"/>
    </source>
</evidence>
<evidence type="ECO:0000256" key="2">
    <source>
        <dbReference type="ARBA" id="ARBA00022517"/>
    </source>
</evidence>
<organism evidence="13 14">
    <name type="scientific">Acetobacter conturbans</name>
    <dbReference type="NCBI Taxonomy" id="1737472"/>
    <lineage>
        <taxon>Bacteria</taxon>
        <taxon>Pseudomonadati</taxon>
        <taxon>Pseudomonadota</taxon>
        <taxon>Alphaproteobacteria</taxon>
        <taxon>Acetobacterales</taxon>
        <taxon>Acetobacteraceae</taxon>
        <taxon>Acetobacter</taxon>
    </lineage>
</organism>
<sequence length="369" mass="40413">MIAFSPDQALTFGALLVVFPFATKDSFLTLLTSYGWNAMIALSFQQSSESDLLPGRVISQQRGLLAVITEKGLLQADTAGRLLHTSDPLERPAIGDWVACQPRLDEQRATIHAVMPRMTCFVRKEVGRRLQVQVIAANIDVAFLVMTMGKDFNLSRLERYLTLTTESGARPVVVLTKADLCDDIEPIVASVRTCAPSIDLQVVSALEGKGLQEIASYLTGQRTGVMLGTSGAGKSTLLNALMETEHAATGPVSAHGGQGRHTTTHRELVCLPSGGLLIDTPGMRELGMVNARESLFAAFADLTAEIEVLAQQCRFRNCQHEVEPGCAVRTACEDGRFDERRWNNWIKLKHEIAHQQQKKDSAGKRTSRR</sequence>
<feature type="binding site" evidence="10">
    <location>
        <position position="313"/>
    </location>
    <ligand>
        <name>Zn(2+)</name>
        <dbReference type="ChEBI" id="CHEBI:29105"/>
    </ligand>
</feature>
<gene>
    <name evidence="10 13" type="primary">rsgA</name>
    <name evidence="13" type="ORF">GOB81_09430</name>
</gene>
<dbReference type="PROSITE" id="PS51721">
    <property type="entry name" value="G_CP"/>
    <property type="match status" value="1"/>
</dbReference>
<feature type="binding site" evidence="10">
    <location>
        <position position="320"/>
    </location>
    <ligand>
        <name>Zn(2+)</name>
        <dbReference type="ChEBI" id="CHEBI:29105"/>
    </ligand>
</feature>
<evidence type="ECO:0000259" key="12">
    <source>
        <dbReference type="PROSITE" id="PS51721"/>
    </source>
</evidence>
<dbReference type="Gene3D" id="3.40.50.300">
    <property type="entry name" value="P-loop containing nucleotide triphosphate hydrolases"/>
    <property type="match status" value="1"/>
</dbReference>
<feature type="binding site" evidence="10">
    <location>
        <position position="326"/>
    </location>
    <ligand>
        <name>Zn(2+)</name>
        <dbReference type="ChEBI" id="CHEBI:29105"/>
    </ligand>
</feature>
<dbReference type="InterPro" id="IPR010914">
    <property type="entry name" value="RsgA_GTPase_dom"/>
</dbReference>